<dbReference type="InterPro" id="IPR028366">
    <property type="entry name" value="PhoU"/>
</dbReference>
<dbReference type="SUPFAM" id="SSF109755">
    <property type="entry name" value="PhoU-like"/>
    <property type="match status" value="1"/>
</dbReference>
<comment type="function">
    <text evidence="2">Plays a role in the regulation of phosphate uptake.</text>
</comment>
<dbReference type="EMBL" id="JAUSQW010000001">
    <property type="protein sequence ID" value="MDP9801112.1"/>
    <property type="molecule type" value="Genomic_DNA"/>
</dbReference>
<dbReference type="PANTHER" id="PTHR42930">
    <property type="entry name" value="PHOSPHATE-SPECIFIC TRANSPORT SYSTEM ACCESSORY PROTEIN PHOU"/>
    <property type="match status" value="1"/>
</dbReference>
<dbReference type="Proteomes" id="UP001235966">
    <property type="component" value="Unassembled WGS sequence"/>
</dbReference>
<dbReference type="InterPro" id="IPR038078">
    <property type="entry name" value="PhoU-like_sf"/>
</dbReference>
<dbReference type="PIRSF" id="PIRSF003107">
    <property type="entry name" value="PhoU"/>
    <property type="match status" value="1"/>
</dbReference>
<accession>A0ABT9NBM0</accession>
<name>A0ABT9NBM0_9ACTO</name>
<evidence type="ECO:0000313" key="5">
    <source>
        <dbReference type="Proteomes" id="UP001235966"/>
    </source>
</evidence>
<gene>
    <name evidence="4" type="ORF">J2S49_001188</name>
</gene>
<feature type="domain" description="PhoU" evidence="3">
    <location>
        <begin position="24"/>
        <end position="102"/>
    </location>
</feature>
<feature type="domain" description="PhoU" evidence="3">
    <location>
        <begin position="123"/>
        <end position="203"/>
    </location>
</feature>
<sequence>MREQFRLEMHELYDTLIAETKGAARAMRLAAESFKDANLALAEQVIDADQKIDLLERNVDEMAISLLVRQAPVAKDLRTVASAMRLSSTIERMGDLARHVAYVARGRYPATVVQGPVYDLLTAMADQAALVGEKVAKLVETKDLALAREILADDDVLDDLHRKSFDYVLDTELELSRQEIVDIILLGRYMERYGDQAVNVATRMQFLITGMEPEA</sequence>
<dbReference type="PANTHER" id="PTHR42930:SF3">
    <property type="entry name" value="PHOSPHATE-SPECIFIC TRANSPORT SYSTEM ACCESSORY PROTEIN PHOU"/>
    <property type="match status" value="1"/>
</dbReference>
<keyword evidence="1 2" id="KW-0592">Phosphate transport</keyword>
<evidence type="ECO:0000259" key="3">
    <source>
        <dbReference type="Pfam" id="PF01895"/>
    </source>
</evidence>
<evidence type="ECO:0000313" key="4">
    <source>
        <dbReference type="EMBL" id="MDP9801112.1"/>
    </source>
</evidence>
<evidence type="ECO:0000256" key="1">
    <source>
        <dbReference type="ARBA" id="ARBA00022592"/>
    </source>
</evidence>
<dbReference type="Pfam" id="PF01895">
    <property type="entry name" value="PhoU"/>
    <property type="match status" value="2"/>
</dbReference>
<organism evidence="4 5">
    <name type="scientific">Arcanobacterium wilhelmae</name>
    <dbReference type="NCBI Taxonomy" id="1803177"/>
    <lineage>
        <taxon>Bacteria</taxon>
        <taxon>Bacillati</taxon>
        <taxon>Actinomycetota</taxon>
        <taxon>Actinomycetes</taxon>
        <taxon>Actinomycetales</taxon>
        <taxon>Actinomycetaceae</taxon>
        <taxon>Arcanobacterium</taxon>
    </lineage>
</organism>
<reference evidence="4 5" key="1">
    <citation type="submission" date="2023-07" db="EMBL/GenBank/DDBJ databases">
        <title>Sequencing the genomes of 1000 actinobacteria strains.</title>
        <authorList>
            <person name="Klenk H.-P."/>
        </authorList>
    </citation>
    <scope>NUCLEOTIDE SEQUENCE [LARGE SCALE GENOMIC DNA]</scope>
    <source>
        <strain evidence="4 5">DSM 102162</strain>
    </source>
</reference>
<keyword evidence="2" id="KW-0963">Cytoplasm</keyword>
<protein>
    <recommendedName>
        <fullName evidence="2">Phosphate-specific transport system accessory protein PhoU</fullName>
    </recommendedName>
</protein>
<evidence type="ECO:0000256" key="2">
    <source>
        <dbReference type="PIRNR" id="PIRNR003107"/>
    </source>
</evidence>
<dbReference type="InterPro" id="IPR026022">
    <property type="entry name" value="PhoU_dom"/>
</dbReference>
<dbReference type="RefSeq" id="WP_278058817.1">
    <property type="nucleotide sequence ID" value="NZ_CP121247.1"/>
</dbReference>
<proteinExistence type="inferred from homology"/>
<comment type="subcellular location">
    <subcellularLocation>
        <location evidence="2">Cytoplasm</location>
    </subcellularLocation>
</comment>
<comment type="similarity">
    <text evidence="2">Belongs to the PhoU family.</text>
</comment>
<keyword evidence="2" id="KW-0813">Transport</keyword>
<keyword evidence="5" id="KW-1185">Reference proteome</keyword>
<dbReference type="NCBIfam" id="TIGR02135">
    <property type="entry name" value="phoU_full"/>
    <property type="match status" value="1"/>
</dbReference>
<comment type="caution">
    <text evidence="4">The sequence shown here is derived from an EMBL/GenBank/DDBJ whole genome shotgun (WGS) entry which is preliminary data.</text>
</comment>
<comment type="subunit">
    <text evidence="2">Homodimer.</text>
</comment>
<dbReference type="Gene3D" id="1.20.58.220">
    <property type="entry name" value="Phosphate transport system protein phou homolog 2, domain 2"/>
    <property type="match status" value="1"/>
</dbReference>